<reference evidence="14" key="1">
    <citation type="journal article" date="2006" name="BMC Genomics">
        <title>Comparative analysis of dinoflagellate chloroplast genomes reveals rRNA and tRNA genes.</title>
        <authorList>
            <person name="Barbrook A.C."/>
            <person name="Santucci N."/>
            <person name="Plenderleith L.J."/>
            <person name="Hiller R.G."/>
            <person name="Howe C.J."/>
        </authorList>
    </citation>
    <scope>NUCLEOTIDE SEQUENCE</scope>
    <source>
        <strain evidence="14">CS-21</strain>
    </source>
</reference>
<dbReference type="InterPro" id="IPR055190">
    <property type="entry name" value="ATP-synt_VA_C"/>
</dbReference>
<evidence type="ECO:0000256" key="7">
    <source>
        <dbReference type="ARBA" id="ARBA00022967"/>
    </source>
</evidence>
<evidence type="ECO:0000259" key="13">
    <source>
        <dbReference type="SMART" id="SM00382"/>
    </source>
</evidence>
<gene>
    <name evidence="14" type="primary">atpB</name>
</gene>
<keyword evidence="3" id="KW-0813">Transport</keyword>
<evidence type="ECO:0000256" key="1">
    <source>
        <dbReference type="ARBA" id="ARBA00004170"/>
    </source>
</evidence>
<name>Q1HCK9_AMPCA</name>
<evidence type="ECO:0000256" key="5">
    <source>
        <dbReference type="ARBA" id="ARBA00022781"/>
    </source>
</evidence>
<geneLocation type="chloroplast" evidence="14"/>
<keyword evidence="7" id="KW-1278">Translocase</keyword>
<keyword evidence="14" id="KW-0934">Plastid</keyword>
<dbReference type="Gene3D" id="3.40.50.300">
    <property type="entry name" value="P-loop containing nucleotide triphosphate hydrolases"/>
    <property type="match status" value="1"/>
</dbReference>
<protein>
    <recommendedName>
        <fullName evidence="12">ATP synthase subunit beta</fullName>
        <ecNumber evidence="12">7.1.2.2</ecNumber>
    </recommendedName>
</protein>
<comment type="catalytic activity">
    <reaction evidence="12">
        <text>ATP + H2O + 4 H(+)(in) = ADP + phosphate + 5 H(+)(out)</text>
        <dbReference type="Rhea" id="RHEA:57720"/>
        <dbReference type="ChEBI" id="CHEBI:15377"/>
        <dbReference type="ChEBI" id="CHEBI:15378"/>
        <dbReference type="ChEBI" id="CHEBI:30616"/>
        <dbReference type="ChEBI" id="CHEBI:43474"/>
        <dbReference type="ChEBI" id="CHEBI:456216"/>
        <dbReference type="EC" id="7.1.2.2"/>
    </reaction>
</comment>
<dbReference type="SUPFAM" id="SSF47917">
    <property type="entry name" value="C-terminal domain of alpha and beta subunits of F1 ATP synthase"/>
    <property type="match status" value="1"/>
</dbReference>
<comment type="similarity">
    <text evidence="2">Belongs to the ATPase alpha/beta chains family.</text>
</comment>
<feature type="domain" description="AAA+ ATPase" evidence="13">
    <location>
        <begin position="223"/>
        <end position="418"/>
    </location>
</feature>
<keyword evidence="6 12" id="KW-0067">ATP-binding</keyword>
<dbReference type="GO" id="GO:0042776">
    <property type="term" value="P:proton motive force-driven mitochondrial ATP synthesis"/>
    <property type="evidence" value="ECO:0007669"/>
    <property type="project" value="TreeGrafter"/>
</dbReference>
<dbReference type="CDD" id="cd18110">
    <property type="entry name" value="ATP-synt_F1_beta_C"/>
    <property type="match status" value="1"/>
</dbReference>
<dbReference type="GO" id="GO:0046933">
    <property type="term" value="F:proton-transporting ATP synthase activity, rotational mechanism"/>
    <property type="evidence" value="ECO:0007669"/>
    <property type="project" value="InterPro"/>
</dbReference>
<keyword evidence="14" id="KW-0150">Chloroplast</keyword>
<evidence type="ECO:0000313" key="14">
    <source>
        <dbReference type="EMBL" id="ABF57014.1"/>
    </source>
</evidence>
<dbReference type="NCBIfam" id="TIGR01039">
    <property type="entry name" value="atpD"/>
    <property type="match status" value="1"/>
</dbReference>
<dbReference type="InterPro" id="IPR024034">
    <property type="entry name" value="ATPase_F1/V1_b/a_C"/>
</dbReference>
<evidence type="ECO:0000256" key="4">
    <source>
        <dbReference type="ARBA" id="ARBA00022741"/>
    </source>
</evidence>
<organism evidence="14">
    <name type="scientific">Amphidinium carterae</name>
    <name type="common">Dinoflagellate</name>
    <dbReference type="NCBI Taxonomy" id="2961"/>
    <lineage>
        <taxon>Eukaryota</taxon>
        <taxon>Sar</taxon>
        <taxon>Alveolata</taxon>
        <taxon>Dinophyceae</taxon>
        <taxon>Amphidiniales</taxon>
        <taxon>Amphidiniaceae</taxon>
        <taxon>Amphidinium</taxon>
    </lineage>
</organism>
<evidence type="ECO:0000256" key="8">
    <source>
        <dbReference type="ARBA" id="ARBA00023065"/>
    </source>
</evidence>
<dbReference type="PANTHER" id="PTHR15184">
    <property type="entry name" value="ATP SYNTHASE"/>
    <property type="match status" value="1"/>
</dbReference>
<dbReference type="AlphaFoldDB" id="Q1HCK9"/>
<keyword evidence="11 12" id="KW-0066">ATP synthesis</keyword>
<dbReference type="InterPro" id="IPR000194">
    <property type="entry name" value="ATPase_F1/V1/A1_a/bsu_nucl-bd"/>
</dbReference>
<keyword evidence="8" id="KW-0406">Ion transport</keyword>
<proteinExistence type="inferred from homology"/>
<dbReference type="EC" id="7.1.2.2" evidence="12"/>
<sequence>MRDGSVLASECEAFVWDLFYMESFVSMLHSVFKGIAPTPNKEALDLISLELEYCASNELSLALASSGLFIKSYANALIAEVQQIAYGGILRAVALAGTDGLDLVSTYGHLTYQPLVVPVGRVCQGRILNCVGAPMDAYDDIVISAAYSSVESPASVVLNALWYGGTASSSPSKLTTPLAHYDQSFANAAPIHKDQVGVLDIDITAPLFETGIKVVDVLTPYKKGGKVGLFGGAGVGKTVLIMELIRNLAYSHNGLSLFSGIGERSREANDLYVEMQESGIILLAEDSSNPYFSAESKVALVFGQMNDTPGARFRVANAALTMAEYFRDVNGQDLLVFMDNIFRFVQAGSELSTLLGRMPSAVGYQPTLATEMGTLQERIVPTLFGSITSIQAVYVPADDITDPAPVAIFTHLDAITVLSCGLAAKGIYPAVDPLASTSKALTPSFVGEKHYNVAQSIIQCLNRYKELQDLIAILGLDELSESDRLSVLRGRKIERFLSQPFFVAEVFSRTPGKYVKVEEALDGFDGILTGRYDDRAEADFYLQGAMSD</sequence>
<evidence type="ECO:0000256" key="11">
    <source>
        <dbReference type="ARBA" id="ARBA00023310"/>
    </source>
</evidence>
<dbReference type="InterPro" id="IPR005722">
    <property type="entry name" value="ATP_synth_F1_bsu"/>
</dbReference>
<evidence type="ECO:0000256" key="9">
    <source>
        <dbReference type="ARBA" id="ARBA00023136"/>
    </source>
</evidence>
<evidence type="ECO:0000256" key="6">
    <source>
        <dbReference type="ARBA" id="ARBA00022840"/>
    </source>
</evidence>
<dbReference type="Pfam" id="PF00006">
    <property type="entry name" value="ATP-synt_ab"/>
    <property type="match status" value="1"/>
</dbReference>
<evidence type="ECO:0000256" key="12">
    <source>
        <dbReference type="RuleBase" id="RU003553"/>
    </source>
</evidence>
<dbReference type="GO" id="GO:0005739">
    <property type="term" value="C:mitochondrion"/>
    <property type="evidence" value="ECO:0007669"/>
    <property type="project" value="GOC"/>
</dbReference>
<dbReference type="GO" id="GO:0045259">
    <property type="term" value="C:proton-transporting ATP synthase complex"/>
    <property type="evidence" value="ECO:0007669"/>
    <property type="project" value="UniProtKB-KW"/>
</dbReference>
<evidence type="ECO:0000256" key="10">
    <source>
        <dbReference type="ARBA" id="ARBA00023196"/>
    </source>
</evidence>
<accession>Q1HCK9</accession>
<dbReference type="SMART" id="SM00382">
    <property type="entry name" value="AAA"/>
    <property type="match status" value="1"/>
</dbReference>
<keyword evidence="10 12" id="KW-0139">CF(1)</keyword>
<dbReference type="EMBL" id="DQ507218">
    <property type="protein sequence ID" value="ABF57014.1"/>
    <property type="molecule type" value="Genomic_DNA"/>
</dbReference>
<comment type="subcellular location">
    <subcellularLocation>
        <location evidence="1">Membrane</location>
        <topology evidence="1">Peripheral membrane protein</topology>
    </subcellularLocation>
</comment>
<dbReference type="Pfam" id="PF22919">
    <property type="entry name" value="ATP-synt_VA_C"/>
    <property type="match status" value="1"/>
</dbReference>
<dbReference type="InterPro" id="IPR050053">
    <property type="entry name" value="ATPase_alpha/beta_chains"/>
</dbReference>
<comment type="function">
    <text evidence="12">Produces ATP from ADP in the presence of a proton gradient across the membrane.</text>
</comment>
<dbReference type="FunFam" id="1.10.1140.10:FF:000005">
    <property type="entry name" value="ATP synthase subunit beta"/>
    <property type="match status" value="1"/>
</dbReference>
<dbReference type="PROSITE" id="PS00152">
    <property type="entry name" value="ATPASE_ALPHA_BETA"/>
    <property type="match status" value="1"/>
</dbReference>
<dbReference type="CDD" id="cd01133">
    <property type="entry name" value="F1-ATPase_beta_CD"/>
    <property type="match status" value="1"/>
</dbReference>
<dbReference type="GO" id="GO:0005524">
    <property type="term" value="F:ATP binding"/>
    <property type="evidence" value="ECO:0007669"/>
    <property type="project" value="UniProtKB-KW"/>
</dbReference>
<keyword evidence="4 12" id="KW-0547">Nucleotide-binding</keyword>
<comment type="subunit">
    <text evidence="12">F-type ATPases have 2 components, CF(1) - the catalytic core - and CF(0) - the membrane proton channel. CF(1) has five subunits: alpha(3), beta(3), gamma(1), delta(1), epsilon(1). CF(0) has four main subunits: a(1), b(1), b'(1) and c(9-12).</text>
</comment>
<evidence type="ECO:0000256" key="3">
    <source>
        <dbReference type="ARBA" id="ARBA00022448"/>
    </source>
</evidence>
<evidence type="ECO:0000256" key="2">
    <source>
        <dbReference type="ARBA" id="ARBA00008936"/>
    </source>
</evidence>
<dbReference type="PANTHER" id="PTHR15184:SF71">
    <property type="entry name" value="ATP SYNTHASE SUBUNIT BETA, MITOCHONDRIAL"/>
    <property type="match status" value="1"/>
</dbReference>
<keyword evidence="9" id="KW-0472">Membrane</keyword>
<dbReference type="InterPro" id="IPR027417">
    <property type="entry name" value="P-loop_NTPase"/>
</dbReference>
<dbReference type="SUPFAM" id="SSF52540">
    <property type="entry name" value="P-loop containing nucleoside triphosphate hydrolases"/>
    <property type="match status" value="1"/>
</dbReference>
<dbReference type="Gene3D" id="1.10.1140.10">
    <property type="entry name" value="Bovine Mitochondrial F1-atpase, Atp Synthase Beta Chain, Chain D, domain 3"/>
    <property type="match status" value="1"/>
</dbReference>
<keyword evidence="5" id="KW-0375">Hydrogen ion transport</keyword>
<dbReference type="InterPro" id="IPR020003">
    <property type="entry name" value="ATPase_a/bsu_AS"/>
</dbReference>
<dbReference type="InterPro" id="IPR003593">
    <property type="entry name" value="AAA+_ATPase"/>
</dbReference>